<comment type="similarity">
    <text evidence="1">Belongs to the four-carbon acid sugar kinase family.</text>
</comment>
<evidence type="ECO:0000259" key="8">
    <source>
        <dbReference type="Pfam" id="PF17042"/>
    </source>
</evidence>
<dbReference type="RefSeq" id="WP_044624705.1">
    <property type="nucleotide sequence ID" value="NZ_JTDV01000001.1"/>
</dbReference>
<dbReference type="Pfam" id="PF07005">
    <property type="entry name" value="SBD_N"/>
    <property type="match status" value="1"/>
</dbReference>
<evidence type="ECO:0000256" key="1">
    <source>
        <dbReference type="ARBA" id="ARBA00005715"/>
    </source>
</evidence>
<reference evidence="9 10" key="1">
    <citation type="journal article" date="2015" name="Antonie Van Leeuwenhoek">
        <title>Tamlana nanhaiensis sp. nov., isolated from surface seawater collected from the South China Sea.</title>
        <authorList>
            <person name="Liu X."/>
            <person name="Lai Q."/>
            <person name="Du Y."/>
            <person name="Li G."/>
            <person name="Sun F."/>
            <person name="Shao Z."/>
        </authorList>
    </citation>
    <scope>NUCLEOTIDE SEQUENCE [LARGE SCALE GENOMIC DNA]</scope>
    <source>
        <strain evidence="9 10">FHC16</strain>
    </source>
</reference>
<evidence type="ECO:0000313" key="10">
    <source>
        <dbReference type="Proteomes" id="UP000032361"/>
    </source>
</evidence>
<dbReference type="Pfam" id="PF17042">
    <property type="entry name" value="NBD_C"/>
    <property type="match status" value="1"/>
</dbReference>
<evidence type="ECO:0000256" key="4">
    <source>
        <dbReference type="ARBA" id="ARBA00022777"/>
    </source>
</evidence>
<keyword evidence="2" id="KW-0808">Transferase</keyword>
<comment type="caution">
    <text evidence="9">The sequence shown here is derived from an EMBL/GenBank/DDBJ whole genome shotgun (WGS) entry which is preliminary data.</text>
</comment>
<dbReference type="EMBL" id="JTDV01000001">
    <property type="protein sequence ID" value="KJD34324.1"/>
    <property type="molecule type" value="Genomic_DNA"/>
</dbReference>
<dbReference type="GO" id="GO:0005524">
    <property type="term" value="F:ATP binding"/>
    <property type="evidence" value="ECO:0007669"/>
    <property type="project" value="UniProtKB-KW"/>
</dbReference>
<evidence type="ECO:0000256" key="3">
    <source>
        <dbReference type="ARBA" id="ARBA00022741"/>
    </source>
</evidence>
<evidence type="ECO:0000259" key="7">
    <source>
        <dbReference type="Pfam" id="PF07005"/>
    </source>
</evidence>
<dbReference type="Gene3D" id="3.40.980.20">
    <property type="entry name" value="Four-carbon acid sugar kinase, nucleotide binding domain"/>
    <property type="match status" value="1"/>
</dbReference>
<evidence type="ECO:0000256" key="2">
    <source>
        <dbReference type="ARBA" id="ARBA00022679"/>
    </source>
</evidence>
<keyword evidence="3" id="KW-0547">Nucleotide-binding</keyword>
<organism evidence="9 10">
    <name type="scientific">Neotamlana nanhaiensis</name>
    <dbReference type="NCBI Taxonomy" id="1382798"/>
    <lineage>
        <taxon>Bacteria</taxon>
        <taxon>Pseudomonadati</taxon>
        <taxon>Bacteroidota</taxon>
        <taxon>Flavobacteriia</taxon>
        <taxon>Flavobacteriales</taxon>
        <taxon>Flavobacteriaceae</taxon>
        <taxon>Neotamlana</taxon>
    </lineage>
</organism>
<evidence type="ECO:0000256" key="5">
    <source>
        <dbReference type="ARBA" id="ARBA00022840"/>
    </source>
</evidence>
<proteinExistence type="inferred from homology"/>
<dbReference type="InterPro" id="IPR037051">
    <property type="entry name" value="4-carb_acid_sugar_kinase_N_sf"/>
</dbReference>
<gene>
    <name evidence="9" type="ORF">PK35_00425</name>
</gene>
<evidence type="ECO:0000313" key="9">
    <source>
        <dbReference type="EMBL" id="KJD34324.1"/>
    </source>
</evidence>
<keyword evidence="6" id="KW-0119">Carbohydrate metabolism</keyword>
<dbReference type="InterPro" id="IPR031475">
    <property type="entry name" value="NBD_C"/>
</dbReference>
<evidence type="ECO:0000256" key="6">
    <source>
        <dbReference type="ARBA" id="ARBA00023277"/>
    </source>
</evidence>
<feature type="domain" description="Four-carbon acid sugar kinase N-terminal" evidence="7">
    <location>
        <begin position="2"/>
        <end position="190"/>
    </location>
</feature>
<dbReference type="AlphaFoldDB" id="A0A0D7W5M4"/>
<dbReference type="Proteomes" id="UP000032361">
    <property type="component" value="Unassembled WGS sequence"/>
</dbReference>
<keyword evidence="4" id="KW-0418">Kinase</keyword>
<feature type="domain" description="Four-carbon acid sugar kinase nucleotide binding" evidence="8">
    <location>
        <begin position="262"/>
        <end position="379"/>
    </location>
</feature>
<dbReference type="GO" id="GO:0016301">
    <property type="term" value="F:kinase activity"/>
    <property type="evidence" value="ECO:0007669"/>
    <property type="project" value="UniProtKB-KW"/>
</dbReference>
<dbReference type="InterPro" id="IPR010737">
    <property type="entry name" value="4-carb_acid_sugar_kinase_N"/>
</dbReference>
<protein>
    <submittedName>
        <fullName evidence="9">Uncharacterized protein</fullName>
    </submittedName>
</protein>
<dbReference type="Gene3D" id="3.40.50.10840">
    <property type="entry name" value="Putative sugar-binding, N-terminal domain"/>
    <property type="match status" value="1"/>
</dbReference>
<keyword evidence="10" id="KW-1185">Reference proteome</keyword>
<dbReference type="STRING" id="1382798.PK35_00425"/>
<sequence length="388" mass="43550">MITVIADDLTGAAEIAGICLRHGIDVGFGIDTIPENQGQVNVIATDSRSCSESEAYEIHKNIAKQLLKSESSQIIFKKCDSVLRGHILAEVSAMLEVLNKNIAVLQPANPENNRYVRNGIYYVNGNKIELSGFATDPDFPAKYSTVKDILNSRNHQELKKLDHVFTGEITRINKQGLYIPDCHSVDDFSSTLELYNGSNLIGGSAPFFEAFLLKQPVFSRMKVTSRYQFSSQYLLLSGSSHNESIKFAKALRLKNCPLVVFPKELLKPEVSNADLALFKTEITNQFAKHQKVTLRVSVELIHFKNSSKILKDRLCLIVKQFLSDQKINDIFIEGGATAYDVLKKLNWNSFTPIAELALGVVRMRNDLHPEKYITIKPGSYKWPYGLFN</sequence>
<name>A0A0D7W5M4_9FLAO</name>
<keyword evidence="5" id="KW-0067">ATP-binding</keyword>
<dbReference type="SUPFAM" id="SSF142764">
    <property type="entry name" value="YgbK-like"/>
    <property type="match status" value="1"/>
</dbReference>
<dbReference type="PATRIC" id="fig|1382798.3.peg.88"/>
<accession>A0A0D7W5M4</accession>
<dbReference type="OrthoDB" id="9778478at2"/>
<dbReference type="InterPro" id="IPR042213">
    <property type="entry name" value="NBD_C_sf"/>
</dbReference>